<evidence type="ECO:0000313" key="3">
    <source>
        <dbReference type="Proteomes" id="UP001597214"/>
    </source>
</evidence>
<dbReference type="InterPro" id="IPR007403">
    <property type="entry name" value="DUF456"/>
</dbReference>
<sequence>MEVIYWIIIALLFIGSFIGLVYPIIPSLVLIVLAYLVYGFVFTFEALGIVFWIIQGMFITLLLIADYIGNLFGIKKFGGSKAAGWGSTIGLLVGPFVIPFLGIILGPFLGAILAELIVERKDFISSIKVGVGSVIGFLSSTIAKFFVQVIMIIHFLFIVL</sequence>
<dbReference type="PANTHER" id="PTHR39165:SF1">
    <property type="entry name" value="DUF456 DOMAIN-CONTAINING PROTEIN"/>
    <property type="match status" value="1"/>
</dbReference>
<gene>
    <name evidence="2" type="ORF">ACFSCX_08300</name>
</gene>
<reference evidence="3" key="1">
    <citation type="journal article" date="2019" name="Int. J. Syst. Evol. Microbiol.">
        <title>The Global Catalogue of Microorganisms (GCM) 10K type strain sequencing project: providing services to taxonomists for standard genome sequencing and annotation.</title>
        <authorList>
            <consortium name="The Broad Institute Genomics Platform"/>
            <consortium name="The Broad Institute Genome Sequencing Center for Infectious Disease"/>
            <person name="Wu L."/>
            <person name="Ma J."/>
        </authorList>
    </citation>
    <scope>NUCLEOTIDE SEQUENCE [LARGE SCALE GENOMIC DNA]</scope>
    <source>
        <strain evidence="3">CCUG 49339</strain>
    </source>
</reference>
<dbReference type="Pfam" id="PF04306">
    <property type="entry name" value="DUF456"/>
    <property type="match status" value="1"/>
</dbReference>
<feature type="transmembrane region" description="Helical" evidence="1">
    <location>
        <begin position="7"/>
        <end position="37"/>
    </location>
</feature>
<dbReference type="Proteomes" id="UP001597214">
    <property type="component" value="Unassembled WGS sequence"/>
</dbReference>
<comment type="caution">
    <text evidence="2">The sequence shown here is derived from an EMBL/GenBank/DDBJ whole genome shotgun (WGS) entry which is preliminary data.</text>
</comment>
<dbReference type="PANTHER" id="PTHR39165">
    <property type="entry name" value="IG HYPOTHETICAL 17883"/>
    <property type="match status" value="1"/>
</dbReference>
<feature type="transmembrane region" description="Helical" evidence="1">
    <location>
        <begin position="134"/>
        <end position="159"/>
    </location>
</feature>
<keyword evidence="1" id="KW-1133">Transmembrane helix</keyword>
<keyword evidence="1" id="KW-0472">Membrane</keyword>
<feature type="transmembrane region" description="Helical" evidence="1">
    <location>
        <begin position="49"/>
        <end position="68"/>
    </location>
</feature>
<name>A0ABW4LN39_9BACI</name>
<dbReference type="RefSeq" id="WP_377927725.1">
    <property type="nucleotide sequence ID" value="NZ_JBHUEM010000009.1"/>
</dbReference>
<evidence type="ECO:0000256" key="1">
    <source>
        <dbReference type="SAM" id="Phobius"/>
    </source>
</evidence>
<keyword evidence="3" id="KW-1185">Reference proteome</keyword>
<feature type="transmembrane region" description="Helical" evidence="1">
    <location>
        <begin position="89"/>
        <end position="114"/>
    </location>
</feature>
<dbReference type="EMBL" id="JBHUEM010000009">
    <property type="protein sequence ID" value="MFD1736565.1"/>
    <property type="molecule type" value="Genomic_DNA"/>
</dbReference>
<evidence type="ECO:0000313" key="2">
    <source>
        <dbReference type="EMBL" id="MFD1736565.1"/>
    </source>
</evidence>
<organism evidence="2 3">
    <name type="scientific">Bacillus salitolerans</name>
    <dbReference type="NCBI Taxonomy" id="1437434"/>
    <lineage>
        <taxon>Bacteria</taxon>
        <taxon>Bacillati</taxon>
        <taxon>Bacillota</taxon>
        <taxon>Bacilli</taxon>
        <taxon>Bacillales</taxon>
        <taxon>Bacillaceae</taxon>
        <taxon>Bacillus</taxon>
    </lineage>
</organism>
<proteinExistence type="predicted"/>
<keyword evidence="1" id="KW-0812">Transmembrane</keyword>
<accession>A0ABW4LN39</accession>
<protein>
    <submittedName>
        <fullName evidence="2">DUF456 domain-containing protein</fullName>
    </submittedName>
</protein>